<gene>
    <name evidence="2" type="ORF">O7A05_01465</name>
</gene>
<organism evidence="2 3">
    <name type="scientific">Mesorhizobium argentiipisi</name>
    <dbReference type="NCBI Taxonomy" id="3015175"/>
    <lineage>
        <taxon>Bacteria</taxon>
        <taxon>Pseudomonadati</taxon>
        <taxon>Pseudomonadota</taxon>
        <taxon>Alphaproteobacteria</taxon>
        <taxon>Hyphomicrobiales</taxon>
        <taxon>Phyllobacteriaceae</taxon>
        <taxon>Mesorhizobium</taxon>
    </lineage>
</organism>
<dbReference type="RefSeq" id="WP_337091175.1">
    <property type="nucleotide sequence ID" value="NZ_JAPYKO010000001.1"/>
</dbReference>
<feature type="region of interest" description="Disordered" evidence="1">
    <location>
        <begin position="1"/>
        <end position="58"/>
    </location>
</feature>
<accession>A0ABU8K5H9</accession>
<reference evidence="2 3" key="1">
    <citation type="submission" date="2022-12" db="EMBL/GenBank/DDBJ databases">
        <authorList>
            <person name="Muema E."/>
        </authorList>
    </citation>
    <scope>NUCLEOTIDE SEQUENCE [LARGE SCALE GENOMIC DNA]</scope>
    <source>
        <strain evidence="3">1330</strain>
    </source>
</reference>
<evidence type="ECO:0000313" key="2">
    <source>
        <dbReference type="EMBL" id="MEI9400872.1"/>
    </source>
</evidence>
<protein>
    <submittedName>
        <fullName evidence="2">Uncharacterized protein</fullName>
    </submittedName>
</protein>
<feature type="compositionally biased region" description="Basic and acidic residues" evidence="1">
    <location>
        <begin position="8"/>
        <end position="32"/>
    </location>
</feature>
<dbReference type="EMBL" id="JAPYKO010000001">
    <property type="protein sequence ID" value="MEI9400872.1"/>
    <property type="molecule type" value="Genomic_DNA"/>
</dbReference>
<keyword evidence="3" id="KW-1185">Reference proteome</keyword>
<proteinExistence type="predicted"/>
<evidence type="ECO:0000256" key="1">
    <source>
        <dbReference type="SAM" id="MobiDB-lite"/>
    </source>
</evidence>
<evidence type="ECO:0000313" key="3">
    <source>
        <dbReference type="Proteomes" id="UP001366503"/>
    </source>
</evidence>
<name>A0ABU8K5H9_9HYPH</name>
<comment type="caution">
    <text evidence="2">The sequence shown here is derived from an EMBL/GenBank/DDBJ whole genome shotgun (WGS) entry which is preliminary data.</text>
</comment>
<dbReference type="Proteomes" id="UP001366503">
    <property type="component" value="Unassembled WGS sequence"/>
</dbReference>
<sequence>MPKKLKQKKGDESKPSGVKPEGKPTRDTHENPIPKGPGELPDTNTREEVEAIRPNLKR</sequence>